<protein>
    <submittedName>
        <fullName evidence="1">Oidioi.mRNA.OKI2018_I69.chr1.g429.t1.cds</fullName>
    </submittedName>
</protein>
<proteinExistence type="predicted"/>
<organism evidence="1 2">
    <name type="scientific">Oikopleura dioica</name>
    <name type="common">Tunicate</name>
    <dbReference type="NCBI Taxonomy" id="34765"/>
    <lineage>
        <taxon>Eukaryota</taxon>
        <taxon>Metazoa</taxon>
        <taxon>Chordata</taxon>
        <taxon>Tunicata</taxon>
        <taxon>Appendicularia</taxon>
        <taxon>Copelata</taxon>
        <taxon>Oikopleuridae</taxon>
        <taxon>Oikopleura</taxon>
    </lineage>
</organism>
<gene>
    <name evidence="1" type="ORF">OKIOD_LOCUS9194</name>
</gene>
<evidence type="ECO:0000313" key="1">
    <source>
        <dbReference type="EMBL" id="CAG5102711.1"/>
    </source>
</evidence>
<reference evidence="1 2" key="1">
    <citation type="submission" date="2021-04" db="EMBL/GenBank/DDBJ databases">
        <authorList>
            <person name="Bliznina A."/>
        </authorList>
    </citation>
    <scope>NUCLEOTIDE SEQUENCE [LARGE SCALE GENOMIC DNA]</scope>
</reference>
<evidence type="ECO:0000313" key="2">
    <source>
        <dbReference type="Proteomes" id="UP001158576"/>
    </source>
</evidence>
<sequence>MANDKEKPEANSSRQTFEYHNMVKTLKANNPVGTASAKVLYVLCKTEAEYKVKCGIPLKTQDILDCKRAAAFAGKDGAIFDELFRKSYLQECRERARGSTSSPAGNDDGTEHDYEIYARSLPINPLSFIGQAIADQMKKLEEDENAKKDQSSE</sequence>
<name>A0ABN7SLH3_OIKDI</name>
<keyword evidence="2" id="KW-1185">Reference proteome</keyword>
<dbReference type="EMBL" id="OU015566">
    <property type="protein sequence ID" value="CAG5102711.1"/>
    <property type="molecule type" value="Genomic_DNA"/>
</dbReference>
<accession>A0ABN7SLH3</accession>
<dbReference type="Proteomes" id="UP001158576">
    <property type="component" value="Chromosome 1"/>
</dbReference>